<keyword evidence="2" id="KW-1185">Reference proteome</keyword>
<organism evidence="1 2">
    <name type="scientific">Streptomyces cellulosae</name>
    <dbReference type="NCBI Taxonomy" id="1968"/>
    <lineage>
        <taxon>Bacteria</taxon>
        <taxon>Bacillati</taxon>
        <taxon>Actinomycetota</taxon>
        <taxon>Actinomycetes</taxon>
        <taxon>Kitasatosporales</taxon>
        <taxon>Streptomycetaceae</taxon>
        <taxon>Streptomyces</taxon>
    </lineage>
</organism>
<dbReference type="Proteomes" id="UP001612415">
    <property type="component" value="Unassembled WGS sequence"/>
</dbReference>
<gene>
    <name evidence="1" type="ORF">ACIA8P_46290</name>
</gene>
<sequence>MLGLALTDTGFDRTVLTQFRDRVLAHGWRSMRELPK</sequence>
<dbReference type="RefSeq" id="WP_398663028.1">
    <property type="nucleotide sequence ID" value="NZ_JBITDC010000035.1"/>
</dbReference>
<name>A0ABW7YHJ2_STRCE</name>
<protein>
    <submittedName>
        <fullName evidence="1">Uncharacterized protein</fullName>
    </submittedName>
</protein>
<comment type="caution">
    <text evidence="1">The sequence shown here is derived from an EMBL/GenBank/DDBJ whole genome shotgun (WGS) entry which is preliminary data.</text>
</comment>
<reference evidence="1 2" key="1">
    <citation type="submission" date="2024-10" db="EMBL/GenBank/DDBJ databases">
        <title>The Natural Products Discovery Center: Release of the First 8490 Sequenced Strains for Exploring Actinobacteria Biosynthetic Diversity.</title>
        <authorList>
            <person name="Kalkreuter E."/>
            <person name="Kautsar S.A."/>
            <person name="Yang D."/>
            <person name="Bader C.D."/>
            <person name="Teijaro C.N."/>
            <person name="Fluegel L."/>
            <person name="Davis C.M."/>
            <person name="Simpson J.R."/>
            <person name="Lauterbach L."/>
            <person name="Steele A.D."/>
            <person name="Gui C."/>
            <person name="Meng S."/>
            <person name="Li G."/>
            <person name="Viehrig K."/>
            <person name="Ye F."/>
            <person name="Su P."/>
            <person name="Kiefer A.F."/>
            <person name="Nichols A."/>
            <person name="Cepeda A.J."/>
            <person name="Yan W."/>
            <person name="Fan B."/>
            <person name="Jiang Y."/>
            <person name="Adhikari A."/>
            <person name="Zheng C.-J."/>
            <person name="Schuster L."/>
            <person name="Cowan T.M."/>
            <person name="Smanski M.J."/>
            <person name="Chevrette M.G."/>
            <person name="De Carvalho L.P.S."/>
            <person name="Shen B."/>
        </authorList>
    </citation>
    <scope>NUCLEOTIDE SEQUENCE [LARGE SCALE GENOMIC DNA]</scope>
    <source>
        <strain evidence="1 2">NPDC051599</strain>
    </source>
</reference>
<evidence type="ECO:0000313" key="2">
    <source>
        <dbReference type="Proteomes" id="UP001612415"/>
    </source>
</evidence>
<accession>A0ABW7YHJ2</accession>
<dbReference type="EMBL" id="JBITDC010000035">
    <property type="protein sequence ID" value="MFI5681893.1"/>
    <property type="molecule type" value="Genomic_DNA"/>
</dbReference>
<proteinExistence type="predicted"/>
<evidence type="ECO:0000313" key="1">
    <source>
        <dbReference type="EMBL" id="MFI5681893.1"/>
    </source>
</evidence>